<sequence>MTDIQRTRIIAAAVDDIWNVLADFGSISAWAGNVDHSCVLHSGRNGQPVGTARRVQVKRNALVERITEFEPPRALAYDIDGLPRRLRRVSNRWTLAPAGGARPLQTRVTLTSTVEIGPRPTQKLAERVLCRFLARQSAAMLAGLANRLENGRV</sequence>
<reference evidence="1 2" key="1">
    <citation type="submission" date="2016-06" db="EMBL/GenBank/DDBJ databases">
        <authorList>
            <person name="Kjaerup R.B."/>
            <person name="Dalgaard T.S."/>
            <person name="Juul-Madsen H.R."/>
        </authorList>
    </citation>
    <scope>NUCLEOTIDE SEQUENCE [LARGE SCALE GENOMIC DNA]</scope>
    <source>
        <strain evidence="1 2">E1334</strain>
    </source>
</reference>
<organism evidence="1 2">
    <name type="scientific">Mycobacterium colombiense</name>
    <dbReference type="NCBI Taxonomy" id="339268"/>
    <lineage>
        <taxon>Bacteria</taxon>
        <taxon>Bacillati</taxon>
        <taxon>Actinomycetota</taxon>
        <taxon>Actinomycetes</taxon>
        <taxon>Mycobacteriales</taxon>
        <taxon>Mycobacteriaceae</taxon>
        <taxon>Mycobacterium</taxon>
        <taxon>Mycobacterium avium complex (MAC)</taxon>
    </lineage>
</organism>
<dbReference type="SUPFAM" id="SSF55961">
    <property type="entry name" value="Bet v1-like"/>
    <property type="match status" value="1"/>
</dbReference>
<proteinExistence type="predicted"/>
<evidence type="ECO:0000313" key="2">
    <source>
        <dbReference type="Proteomes" id="UP000091846"/>
    </source>
</evidence>
<name>A0A1A2Z5N5_9MYCO</name>
<dbReference type="InterPro" id="IPR019587">
    <property type="entry name" value="Polyketide_cyclase/dehydratase"/>
</dbReference>
<dbReference type="InterPro" id="IPR023393">
    <property type="entry name" value="START-like_dom_sf"/>
</dbReference>
<dbReference type="Gene3D" id="3.30.530.20">
    <property type="match status" value="1"/>
</dbReference>
<dbReference type="RefSeq" id="WP_065027207.1">
    <property type="nucleotide sequence ID" value="NZ_LZKI01000029.1"/>
</dbReference>
<dbReference type="OrthoDB" id="5182747at2"/>
<accession>A0A1A2Z5N5</accession>
<dbReference type="AlphaFoldDB" id="A0A1A2Z5N5"/>
<dbReference type="EMBL" id="LZKI01000029">
    <property type="protein sequence ID" value="OBI45585.1"/>
    <property type="molecule type" value="Genomic_DNA"/>
</dbReference>
<dbReference type="Pfam" id="PF10604">
    <property type="entry name" value="Polyketide_cyc2"/>
    <property type="match status" value="1"/>
</dbReference>
<dbReference type="CDD" id="cd07821">
    <property type="entry name" value="PYR_PYL_RCAR_like"/>
    <property type="match status" value="1"/>
</dbReference>
<evidence type="ECO:0000313" key="1">
    <source>
        <dbReference type="EMBL" id="OBI45585.1"/>
    </source>
</evidence>
<dbReference type="Proteomes" id="UP000091846">
    <property type="component" value="Unassembled WGS sequence"/>
</dbReference>
<gene>
    <name evidence="1" type="ORF">A5708_14245</name>
</gene>
<protein>
    <submittedName>
        <fullName evidence="1">Cyclase</fullName>
    </submittedName>
</protein>
<comment type="caution">
    <text evidence="1">The sequence shown here is derived from an EMBL/GenBank/DDBJ whole genome shotgun (WGS) entry which is preliminary data.</text>
</comment>